<evidence type="ECO:0008006" key="3">
    <source>
        <dbReference type="Google" id="ProtNLM"/>
    </source>
</evidence>
<dbReference type="KEGG" id="swd:Swoo_4502"/>
<dbReference type="AlphaFoldDB" id="B1KKU7"/>
<dbReference type="HOGENOM" id="CLU_1874025_0_0_6"/>
<dbReference type="EMBL" id="CP000961">
    <property type="protein sequence ID" value="ACA88753.1"/>
    <property type="molecule type" value="Genomic_DNA"/>
</dbReference>
<dbReference type="Proteomes" id="UP000002168">
    <property type="component" value="Chromosome"/>
</dbReference>
<evidence type="ECO:0000313" key="1">
    <source>
        <dbReference type="EMBL" id="ACA88753.1"/>
    </source>
</evidence>
<name>B1KKU7_SHEWM</name>
<proteinExistence type="predicted"/>
<organism evidence="1 2">
    <name type="scientific">Shewanella woodyi (strain ATCC 51908 / MS32)</name>
    <dbReference type="NCBI Taxonomy" id="392500"/>
    <lineage>
        <taxon>Bacteria</taxon>
        <taxon>Pseudomonadati</taxon>
        <taxon>Pseudomonadota</taxon>
        <taxon>Gammaproteobacteria</taxon>
        <taxon>Alteromonadales</taxon>
        <taxon>Shewanellaceae</taxon>
        <taxon>Shewanella</taxon>
    </lineage>
</organism>
<gene>
    <name evidence="1" type="ordered locus">Swoo_4502</name>
</gene>
<accession>B1KKU7</accession>
<protein>
    <recommendedName>
        <fullName evidence="3">EVE domain-containing protein</fullName>
    </recommendedName>
</protein>
<reference evidence="1 2" key="1">
    <citation type="submission" date="2008-02" db="EMBL/GenBank/DDBJ databases">
        <title>Complete sequence of Shewanella woodyi ATCC 51908.</title>
        <authorList>
            <consortium name="US DOE Joint Genome Institute"/>
            <person name="Copeland A."/>
            <person name="Lucas S."/>
            <person name="Lapidus A."/>
            <person name="Glavina del Rio T."/>
            <person name="Dalin E."/>
            <person name="Tice H."/>
            <person name="Bruce D."/>
            <person name="Goodwin L."/>
            <person name="Pitluck S."/>
            <person name="Sims D."/>
            <person name="Brettin T."/>
            <person name="Detter J.C."/>
            <person name="Han C."/>
            <person name="Kuske C.R."/>
            <person name="Schmutz J."/>
            <person name="Larimer F."/>
            <person name="Land M."/>
            <person name="Hauser L."/>
            <person name="Kyrpides N."/>
            <person name="Lykidis A."/>
            <person name="Zhao J.-S."/>
            <person name="Richardson P."/>
        </authorList>
    </citation>
    <scope>NUCLEOTIDE SEQUENCE [LARGE SCALE GENOMIC DNA]</scope>
    <source>
        <strain evidence="2">ATCC 51908 / MS32</strain>
    </source>
</reference>
<dbReference type="RefSeq" id="WP_012327079.1">
    <property type="nucleotide sequence ID" value="NC_010506.1"/>
</dbReference>
<evidence type="ECO:0000313" key="2">
    <source>
        <dbReference type="Proteomes" id="UP000002168"/>
    </source>
</evidence>
<sequence>MRTIFWRVAYEDEQLGEILKSKALVLPDLSRWPIAKNKNEEKIVSELKVGHFVLMANFNPNNEIGTVKGVGKITKNDVGSVEVEWKRPIPSWSLTPNAQGGVQEWRNEGVFCFDAEPAKRYKLQALTSKLFTAHNK</sequence>
<keyword evidence="2" id="KW-1185">Reference proteome</keyword>